<comment type="caution">
    <text evidence="1">The sequence shown here is derived from an EMBL/GenBank/DDBJ whole genome shotgun (WGS) entry which is preliminary data.</text>
</comment>
<dbReference type="Proteomes" id="UP001151760">
    <property type="component" value="Unassembled WGS sequence"/>
</dbReference>
<proteinExistence type="predicted"/>
<name>A0ABQ5DPX2_9ASTR</name>
<gene>
    <name evidence="1" type="ORF">Tco_0940900</name>
</gene>
<sequence>MVLYEFHITAFLVDVELMLFVILFLGAFKLAIVVCFTIGASQNFLTAVVFFGGGGGWGLMWGVDVVRCCLLTVWCGLVVVVEVVSEKVCYLFGGWALEGELMVSVRGLAGLGLGRDVGSGGCVGRGVLRVGVSGRIFEQVMGMAGCVLGRVLEGVGGGGVGSGVVSGWGDLGRGVGRRGWWGGFVGSSRGVVGDVRGLINFGVLSGAGG</sequence>
<reference evidence="1" key="1">
    <citation type="journal article" date="2022" name="Int. J. Mol. Sci.">
        <title>Draft Genome of Tanacetum Coccineum: Genomic Comparison of Closely Related Tanacetum-Family Plants.</title>
        <authorList>
            <person name="Yamashiro T."/>
            <person name="Shiraishi A."/>
            <person name="Nakayama K."/>
            <person name="Satake H."/>
        </authorList>
    </citation>
    <scope>NUCLEOTIDE SEQUENCE</scope>
</reference>
<protein>
    <submittedName>
        <fullName evidence="1">Uncharacterized protein</fullName>
    </submittedName>
</protein>
<evidence type="ECO:0000313" key="2">
    <source>
        <dbReference type="Proteomes" id="UP001151760"/>
    </source>
</evidence>
<reference evidence="1" key="2">
    <citation type="submission" date="2022-01" db="EMBL/GenBank/DDBJ databases">
        <authorList>
            <person name="Yamashiro T."/>
            <person name="Shiraishi A."/>
            <person name="Satake H."/>
            <person name="Nakayama K."/>
        </authorList>
    </citation>
    <scope>NUCLEOTIDE SEQUENCE</scope>
</reference>
<evidence type="ECO:0000313" key="1">
    <source>
        <dbReference type="EMBL" id="GJT41035.1"/>
    </source>
</evidence>
<organism evidence="1 2">
    <name type="scientific">Tanacetum coccineum</name>
    <dbReference type="NCBI Taxonomy" id="301880"/>
    <lineage>
        <taxon>Eukaryota</taxon>
        <taxon>Viridiplantae</taxon>
        <taxon>Streptophyta</taxon>
        <taxon>Embryophyta</taxon>
        <taxon>Tracheophyta</taxon>
        <taxon>Spermatophyta</taxon>
        <taxon>Magnoliopsida</taxon>
        <taxon>eudicotyledons</taxon>
        <taxon>Gunneridae</taxon>
        <taxon>Pentapetalae</taxon>
        <taxon>asterids</taxon>
        <taxon>campanulids</taxon>
        <taxon>Asterales</taxon>
        <taxon>Asteraceae</taxon>
        <taxon>Asteroideae</taxon>
        <taxon>Anthemideae</taxon>
        <taxon>Anthemidinae</taxon>
        <taxon>Tanacetum</taxon>
    </lineage>
</organism>
<dbReference type="EMBL" id="BQNB010015526">
    <property type="protein sequence ID" value="GJT41035.1"/>
    <property type="molecule type" value="Genomic_DNA"/>
</dbReference>
<keyword evidence="2" id="KW-1185">Reference proteome</keyword>
<accession>A0ABQ5DPX2</accession>